<organism evidence="4 5">
    <name type="scientific">Sordaria brevicollis</name>
    <dbReference type="NCBI Taxonomy" id="83679"/>
    <lineage>
        <taxon>Eukaryota</taxon>
        <taxon>Fungi</taxon>
        <taxon>Dikarya</taxon>
        <taxon>Ascomycota</taxon>
        <taxon>Pezizomycotina</taxon>
        <taxon>Sordariomycetes</taxon>
        <taxon>Sordariomycetidae</taxon>
        <taxon>Sordariales</taxon>
        <taxon>Sordariaceae</taxon>
        <taxon>Sordaria</taxon>
    </lineage>
</organism>
<dbReference type="EMBL" id="JAUTDP010000009">
    <property type="protein sequence ID" value="KAK3396549.1"/>
    <property type="molecule type" value="Genomic_DNA"/>
</dbReference>
<proteinExistence type="predicted"/>
<comment type="caution">
    <text evidence="4">The sequence shown here is derived from an EMBL/GenBank/DDBJ whole genome shotgun (WGS) entry which is preliminary data.</text>
</comment>
<dbReference type="Proteomes" id="UP001281003">
    <property type="component" value="Unassembled WGS sequence"/>
</dbReference>
<accession>A0AAE0UAL8</accession>
<gene>
    <name evidence="4" type="ORF">B0T20DRAFT_481532</name>
</gene>
<feature type="region of interest" description="Disordered" evidence="1">
    <location>
        <begin position="230"/>
        <end position="256"/>
    </location>
</feature>
<feature type="compositionally biased region" description="Low complexity" evidence="1">
    <location>
        <begin position="291"/>
        <end position="310"/>
    </location>
</feature>
<sequence length="373" mass="38126">MASRKSPLSLFSAALLACASLTQHAHAAPYPQPEPQPQQGVQWVTSIWTDTLTQTHTSVYTIAAAVATGGPDCVPNLSLGESACGNICCAADQKCQYAGQCMERGPNDGAPYLGSTAGGHTYTTQYSAPYRPTSGATGTAASATASSSSGAGAGGAAGGGGTADTGLSGGAIAGIVIGTLAGVVLLLLLCACCIVRGLWHGFLAIFGIGAGKRRDRETVVEEERYARHSGSSGWYAGAGGRPSGAGARKESHSSGKGLMGAGAALGTLWLLLGMKKDKDKKKETRRKSRSENSSYYYSDYTSSGSPSSFSSDRRTRRSARSASAHGAGGGGPGRTRTASRVTRTTTRVSRVSSVPPPPPGQRRMSRSPGPMRG</sequence>
<keyword evidence="3" id="KW-0732">Signal</keyword>
<keyword evidence="2" id="KW-0812">Transmembrane</keyword>
<feature type="transmembrane region" description="Helical" evidence="2">
    <location>
        <begin position="171"/>
        <end position="195"/>
    </location>
</feature>
<protein>
    <submittedName>
        <fullName evidence="4">Uncharacterized protein</fullName>
    </submittedName>
</protein>
<feature type="chain" id="PRO_5042024285" evidence="3">
    <location>
        <begin position="28"/>
        <end position="373"/>
    </location>
</feature>
<feature type="region of interest" description="Disordered" evidence="1">
    <location>
        <begin position="279"/>
        <end position="373"/>
    </location>
</feature>
<reference evidence="4" key="1">
    <citation type="journal article" date="2023" name="Mol. Phylogenet. Evol.">
        <title>Genome-scale phylogeny and comparative genomics of the fungal order Sordariales.</title>
        <authorList>
            <person name="Hensen N."/>
            <person name="Bonometti L."/>
            <person name="Westerberg I."/>
            <person name="Brannstrom I.O."/>
            <person name="Guillou S."/>
            <person name="Cros-Aarteil S."/>
            <person name="Calhoun S."/>
            <person name="Haridas S."/>
            <person name="Kuo A."/>
            <person name="Mondo S."/>
            <person name="Pangilinan J."/>
            <person name="Riley R."/>
            <person name="LaButti K."/>
            <person name="Andreopoulos B."/>
            <person name="Lipzen A."/>
            <person name="Chen C."/>
            <person name="Yan M."/>
            <person name="Daum C."/>
            <person name="Ng V."/>
            <person name="Clum A."/>
            <person name="Steindorff A."/>
            <person name="Ohm R.A."/>
            <person name="Martin F."/>
            <person name="Silar P."/>
            <person name="Natvig D.O."/>
            <person name="Lalanne C."/>
            <person name="Gautier V."/>
            <person name="Ament-Velasquez S.L."/>
            <person name="Kruys A."/>
            <person name="Hutchinson M.I."/>
            <person name="Powell A.J."/>
            <person name="Barry K."/>
            <person name="Miller A.N."/>
            <person name="Grigoriev I.V."/>
            <person name="Debuchy R."/>
            <person name="Gladieux P."/>
            <person name="Hiltunen Thoren M."/>
            <person name="Johannesson H."/>
        </authorList>
    </citation>
    <scope>NUCLEOTIDE SEQUENCE</scope>
    <source>
        <strain evidence="4">FGSC 1904</strain>
    </source>
</reference>
<evidence type="ECO:0000256" key="1">
    <source>
        <dbReference type="SAM" id="MobiDB-lite"/>
    </source>
</evidence>
<dbReference type="PROSITE" id="PS51257">
    <property type="entry name" value="PROKAR_LIPOPROTEIN"/>
    <property type="match status" value="1"/>
</dbReference>
<evidence type="ECO:0000256" key="3">
    <source>
        <dbReference type="SAM" id="SignalP"/>
    </source>
</evidence>
<name>A0AAE0UAL8_SORBR</name>
<keyword evidence="2" id="KW-0472">Membrane</keyword>
<evidence type="ECO:0000313" key="5">
    <source>
        <dbReference type="Proteomes" id="UP001281003"/>
    </source>
</evidence>
<feature type="signal peptide" evidence="3">
    <location>
        <begin position="1"/>
        <end position="27"/>
    </location>
</feature>
<evidence type="ECO:0000256" key="2">
    <source>
        <dbReference type="SAM" id="Phobius"/>
    </source>
</evidence>
<reference evidence="4" key="2">
    <citation type="submission" date="2023-07" db="EMBL/GenBank/DDBJ databases">
        <authorList>
            <consortium name="Lawrence Berkeley National Laboratory"/>
            <person name="Haridas S."/>
            <person name="Hensen N."/>
            <person name="Bonometti L."/>
            <person name="Westerberg I."/>
            <person name="Brannstrom I.O."/>
            <person name="Guillou S."/>
            <person name="Cros-Aarteil S."/>
            <person name="Calhoun S."/>
            <person name="Kuo A."/>
            <person name="Mondo S."/>
            <person name="Pangilinan J."/>
            <person name="Riley R."/>
            <person name="LaButti K."/>
            <person name="Andreopoulos B."/>
            <person name="Lipzen A."/>
            <person name="Chen C."/>
            <person name="Yanf M."/>
            <person name="Daum C."/>
            <person name="Ng V."/>
            <person name="Clum A."/>
            <person name="Steindorff A."/>
            <person name="Ohm R."/>
            <person name="Martin F."/>
            <person name="Silar P."/>
            <person name="Natvig D."/>
            <person name="Lalanne C."/>
            <person name="Gautier V."/>
            <person name="Ament-velasquez S.L."/>
            <person name="Kruys A."/>
            <person name="Hutchinson M.I."/>
            <person name="Powell A.J."/>
            <person name="Barry K."/>
            <person name="Miller A.N."/>
            <person name="Grigoriev I.V."/>
            <person name="Debuchy R."/>
            <person name="Gladieux P."/>
            <person name="Thoren M.H."/>
            <person name="Johannesson H."/>
        </authorList>
    </citation>
    <scope>NUCLEOTIDE SEQUENCE</scope>
    <source>
        <strain evidence="4">FGSC 1904</strain>
    </source>
</reference>
<feature type="compositionally biased region" description="Low complexity" evidence="1">
    <location>
        <begin position="334"/>
        <end position="353"/>
    </location>
</feature>
<evidence type="ECO:0000313" key="4">
    <source>
        <dbReference type="EMBL" id="KAK3396549.1"/>
    </source>
</evidence>
<keyword evidence="2" id="KW-1133">Transmembrane helix</keyword>
<feature type="transmembrane region" description="Helical" evidence="2">
    <location>
        <begin position="257"/>
        <end position="274"/>
    </location>
</feature>
<dbReference type="AlphaFoldDB" id="A0AAE0UAL8"/>
<keyword evidence="5" id="KW-1185">Reference proteome</keyword>